<feature type="transmembrane region" description="Helical" evidence="6">
    <location>
        <begin position="231"/>
        <end position="253"/>
    </location>
</feature>
<protein>
    <submittedName>
        <fullName evidence="7">AI-2E family transporter</fullName>
    </submittedName>
</protein>
<accession>A0A366WUJ3</accession>
<reference evidence="7 8" key="1">
    <citation type="submission" date="2018-07" db="EMBL/GenBank/DDBJ databases">
        <title>Modular assembly of carbohydrate-degrading microbial communities in the ocean.</title>
        <authorList>
            <person name="Enke T.N."/>
            <person name="Datta M.S."/>
            <person name="Schwartzman J.A."/>
            <person name="Cermak N."/>
            <person name="Schmitz D.A."/>
            <person name="Barrere J."/>
            <person name="Cordero O.X."/>
        </authorList>
    </citation>
    <scope>NUCLEOTIDE SEQUENCE [LARGE SCALE GENOMIC DNA]</scope>
    <source>
        <strain evidence="7 8">C3M10</strain>
    </source>
</reference>
<feature type="transmembrane region" description="Helical" evidence="6">
    <location>
        <begin position="31"/>
        <end position="56"/>
    </location>
</feature>
<dbReference type="RefSeq" id="WP_113824762.1">
    <property type="nucleotide sequence ID" value="NZ_QOCE01000043.1"/>
</dbReference>
<comment type="subcellular location">
    <subcellularLocation>
        <location evidence="1">Membrane</location>
        <topology evidence="1">Multi-pass membrane protein</topology>
    </subcellularLocation>
</comment>
<organism evidence="7 8">
    <name type="scientific">Phaeobacter gallaeciensis</name>
    <dbReference type="NCBI Taxonomy" id="60890"/>
    <lineage>
        <taxon>Bacteria</taxon>
        <taxon>Pseudomonadati</taxon>
        <taxon>Pseudomonadota</taxon>
        <taxon>Alphaproteobacteria</taxon>
        <taxon>Rhodobacterales</taxon>
        <taxon>Roseobacteraceae</taxon>
        <taxon>Phaeobacter</taxon>
    </lineage>
</organism>
<sequence length="365" mass="39559">MLQTELKQSGRIRPTLPACRDVSVIATLGVYGLYAGSGFLIPLSLALLVYVLIIAVSDRVTNILPLPVWAANIIGVAVVLVGLFMVMFVLGNQATHFARAIGTYETQFDNALSRVVALIGNDVAIFIRDNLVNIDMSLVARSAFGGATSFLNTFLLISLYVAFMMAERTIFRKKIQLAANDQELGRDLTSMMVAISGSLQSYVGVKSFVSALTALVSYTVFRLLELEYAETWAVLTFALNFIPSIGSIVAVILPALVSLVQFDTMTPFLVIVLFCGTIQFLIGNVLDPALLGKSLNMSTFMVILALTFWSAVWGLTGAFLSVPLTVCILIVFSHIPALRPIAILMSKDGELMSTEPPKEENRTAS</sequence>
<dbReference type="AlphaFoldDB" id="A0A366WUJ3"/>
<dbReference type="PANTHER" id="PTHR21716:SF64">
    <property type="entry name" value="AI-2 TRANSPORT PROTEIN TQSA"/>
    <property type="match status" value="1"/>
</dbReference>
<keyword evidence="5 6" id="KW-0472">Membrane</keyword>
<proteinExistence type="inferred from homology"/>
<feature type="transmembrane region" description="Helical" evidence="6">
    <location>
        <begin position="318"/>
        <end position="338"/>
    </location>
</feature>
<dbReference type="GO" id="GO:0016020">
    <property type="term" value="C:membrane"/>
    <property type="evidence" value="ECO:0007669"/>
    <property type="project" value="UniProtKB-SubCell"/>
</dbReference>
<gene>
    <name evidence="7" type="ORF">DS909_17505</name>
</gene>
<name>A0A366WUJ3_9RHOB</name>
<evidence type="ECO:0000256" key="2">
    <source>
        <dbReference type="ARBA" id="ARBA00009773"/>
    </source>
</evidence>
<evidence type="ECO:0000256" key="3">
    <source>
        <dbReference type="ARBA" id="ARBA00022692"/>
    </source>
</evidence>
<evidence type="ECO:0000313" key="8">
    <source>
        <dbReference type="Proteomes" id="UP000252706"/>
    </source>
</evidence>
<comment type="similarity">
    <text evidence="2">Belongs to the autoinducer-2 exporter (AI-2E) (TC 2.A.86) family.</text>
</comment>
<dbReference type="EMBL" id="QOCE01000043">
    <property type="protein sequence ID" value="RBW51732.1"/>
    <property type="molecule type" value="Genomic_DNA"/>
</dbReference>
<feature type="transmembrane region" description="Helical" evidence="6">
    <location>
        <begin position="208"/>
        <end position="224"/>
    </location>
</feature>
<evidence type="ECO:0000256" key="4">
    <source>
        <dbReference type="ARBA" id="ARBA00022989"/>
    </source>
</evidence>
<feature type="transmembrane region" description="Helical" evidence="6">
    <location>
        <begin position="68"/>
        <end position="90"/>
    </location>
</feature>
<dbReference type="Pfam" id="PF01594">
    <property type="entry name" value="AI-2E_transport"/>
    <property type="match status" value="1"/>
</dbReference>
<dbReference type="GO" id="GO:0055085">
    <property type="term" value="P:transmembrane transport"/>
    <property type="evidence" value="ECO:0007669"/>
    <property type="project" value="TreeGrafter"/>
</dbReference>
<keyword evidence="4 6" id="KW-1133">Transmembrane helix</keyword>
<keyword evidence="3 6" id="KW-0812">Transmembrane</keyword>
<evidence type="ECO:0000313" key="7">
    <source>
        <dbReference type="EMBL" id="RBW51732.1"/>
    </source>
</evidence>
<dbReference type="Proteomes" id="UP000252706">
    <property type="component" value="Unassembled WGS sequence"/>
</dbReference>
<evidence type="ECO:0000256" key="1">
    <source>
        <dbReference type="ARBA" id="ARBA00004141"/>
    </source>
</evidence>
<evidence type="ECO:0000256" key="5">
    <source>
        <dbReference type="ARBA" id="ARBA00023136"/>
    </source>
</evidence>
<feature type="transmembrane region" description="Helical" evidence="6">
    <location>
        <begin position="143"/>
        <end position="163"/>
    </location>
</feature>
<dbReference type="PANTHER" id="PTHR21716">
    <property type="entry name" value="TRANSMEMBRANE PROTEIN"/>
    <property type="match status" value="1"/>
</dbReference>
<feature type="transmembrane region" description="Helical" evidence="6">
    <location>
        <begin position="265"/>
        <end position="282"/>
    </location>
</feature>
<dbReference type="OrthoDB" id="9799225at2"/>
<evidence type="ECO:0000256" key="6">
    <source>
        <dbReference type="SAM" id="Phobius"/>
    </source>
</evidence>
<comment type="caution">
    <text evidence="7">The sequence shown here is derived from an EMBL/GenBank/DDBJ whole genome shotgun (WGS) entry which is preliminary data.</text>
</comment>
<dbReference type="InterPro" id="IPR002549">
    <property type="entry name" value="AI-2E-like"/>
</dbReference>